<organism evidence="1 2">
    <name type="scientific">Colletotrichum musicola</name>
    <dbReference type="NCBI Taxonomy" id="2175873"/>
    <lineage>
        <taxon>Eukaryota</taxon>
        <taxon>Fungi</taxon>
        <taxon>Dikarya</taxon>
        <taxon>Ascomycota</taxon>
        <taxon>Pezizomycotina</taxon>
        <taxon>Sordariomycetes</taxon>
        <taxon>Hypocreomycetidae</taxon>
        <taxon>Glomerellales</taxon>
        <taxon>Glomerellaceae</taxon>
        <taxon>Colletotrichum</taxon>
        <taxon>Colletotrichum orchidearum species complex</taxon>
    </lineage>
</organism>
<keyword evidence="2" id="KW-1185">Reference proteome</keyword>
<accession>A0A8H6J318</accession>
<protein>
    <submittedName>
        <fullName evidence="1">KilA-N domain-containing protein</fullName>
    </submittedName>
</protein>
<evidence type="ECO:0000313" key="2">
    <source>
        <dbReference type="Proteomes" id="UP000639643"/>
    </source>
</evidence>
<proteinExistence type="predicted"/>
<dbReference type="AlphaFoldDB" id="A0A8H6J318"/>
<reference evidence="1" key="1">
    <citation type="journal article" date="2020" name="Phytopathology">
        <title>Genome Sequence Resources of Colletotrichum truncatum, C. plurivorum, C. musicola, and C. sojae: Four Species Pathogenic to Soybean (Glycine max).</title>
        <authorList>
            <person name="Rogerio F."/>
            <person name="Boufleur T.R."/>
            <person name="Ciampi-Guillardi M."/>
            <person name="Sukno S.A."/>
            <person name="Thon M.R."/>
            <person name="Massola Junior N.S."/>
            <person name="Baroncelli R."/>
        </authorList>
    </citation>
    <scope>NUCLEOTIDE SEQUENCE</scope>
    <source>
        <strain evidence="1">LFN0074</strain>
    </source>
</reference>
<dbReference type="EMBL" id="WIGM01001098">
    <property type="protein sequence ID" value="KAF6805071.1"/>
    <property type="molecule type" value="Genomic_DNA"/>
</dbReference>
<dbReference type="Proteomes" id="UP000639643">
    <property type="component" value="Unassembled WGS sequence"/>
</dbReference>
<name>A0A8H6J318_9PEZI</name>
<evidence type="ECO:0000313" key="1">
    <source>
        <dbReference type="EMBL" id="KAF6805071.1"/>
    </source>
</evidence>
<sequence length="94" mass="10552">MVEGFKTHSSTLPRLKGEANWLSWLVLINATLRANKVKKYVDTDIPALAGVEAREEWESNCDVAYNLLIASCELLIDKLLNAGWNDDGNPYNLM</sequence>
<comment type="caution">
    <text evidence="1">The sequence shown here is derived from an EMBL/GenBank/DDBJ whole genome shotgun (WGS) entry which is preliminary data.</text>
</comment>
<gene>
    <name evidence="1" type="ORF">CMUS01_14704</name>
</gene>